<evidence type="ECO:0000313" key="2">
    <source>
        <dbReference type="Proteomes" id="UP001432027"/>
    </source>
</evidence>
<dbReference type="AlphaFoldDB" id="A0AAV5SWA6"/>
<sequence length="75" mass="7962">AHPELVQTTLPYILPYLQLHTNQAYLVSRLASLLLGSCMADFSWASGGLQPVGAETTNGTAEKAASLFSSPPTTR</sequence>
<evidence type="ECO:0000313" key="1">
    <source>
        <dbReference type="EMBL" id="GMS87481.1"/>
    </source>
</evidence>
<protein>
    <submittedName>
        <fullName evidence="1">Uncharacterized protein</fullName>
    </submittedName>
</protein>
<dbReference type="PANTHER" id="PTHR21780">
    <property type="entry name" value="TRANSMEMBRANE PROTEIN 209"/>
    <property type="match status" value="1"/>
</dbReference>
<comment type="caution">
    <text evidence="1">The sequence shown here is derived from an EMBL/GenBank/DDBJ whole genome shotgun (WGS) entry which is preliminary data.</text>
</comment>
<dbReference type="PANTHER" id="PTHR21780:SF0">
    <property type="entry name" value="TRANSMEMBRANE PROTEIN 209"/>
    <property type="match status" value="1"/>
</dbReference>
<proteinExistence type="predicted"/>
<name>A0AAV5SWA6_9BILA</name>
<reference evidence="1" key="1">
    <citation type="submission" date="2023-10" db="EMBL/GenBank/DDBJ databases">
        <title>Genome assembly of Pristionchus species.</title>
        <authorList>
            <person name="Yoshida K."/>
            <person name="Sommer R.J."/>
        </authorList>
    </citation>
    <scope>NUCLEOTIDE SEQUENCE</scope>
    <source>
        <strain evidence="1">RS0144</strain>
    </source>
</reference>
<dbReference type="GO" id="GO:0016020">
    <property type="term" value="C:membrane"/>
    <property type="evidence" value="ECO:0007669"/>
    <property type="project" value="TreeGrafter"/>
</dbReference>
<feature type="non-terminal residue" evidence="1">
    <location>
        <position position="75"/>
    </location>
</feature>
<keyword evidence="2" id="KW-1185">Reference proteome</keyword>
<dbReference type="InterPro" id="IPR019176">
    <property type="entry name" value="Cytochrome_B561-rel"/>
</dbReference>
<organism evidence="1 2">
    <name type="scientific">Pristionchus entomophagus</name>
    <dbReference type="NCBI Taxonomy" id="358040"/>
    <lineage>
        <taxon>Eukaryota</taxon>
        <taxon>Metazoa</taxon>
        <taxon>Ecdysozoa</taxon>
        <taxon>Nematoda</taxon>
        <taxon>Chromadorea</taxon>
        <taxon>Rhabditida</taxon>
        <taxon>Rhabditina</taxon>
        <taxon>Diplogasteromorpha</taxon>
        <taxon>Diplogasteroidea</taxon>
        <taxon>Neodiplogasteridae</taxon>
        <taxon>Pristionchus</taxon>
    </lineage>
</organism>
<accession>A0AAV5SWA6</accession>
<dbReference type="Pfam" id="PF09786">
    <property type="entry name" value="CytochromB561_N"/>
    <property type="match status" value="1"/>
</dbReference>
<feature type="non-terminal residue" evidence="1">
    <location>
        <position position="1"/>
    </location>
</feature>
<dbReference type="Proteomes" id="UP001432027">
    <property type="component" value="Unassembled WGS sequence"/>
</dbReference>
<dbReference type="EMBL" id="BTSX01000003">
    <property type="protein sequence ID" value="GMS87481.1"/>
    <property type="molecule type" value="Genomic_DNA"/>
</dbReference>
<gene>
    <name evidence="1" type="ORF">PENTCL1PPCAC_9656</name>
</gene>